<accession>A0A4U6VQY9</accession>
<evidence type="ECO:0000313" key="3">
    <source>
        <dbReference type="Proteomes" id="UP000298652"/>
    </source>
</evidence>
<dbReference type="Proteomes" id="UP000298652">
    <property type="component" value="Chromosome 2"/>
</dbReference>
<dbReference type="InterPro" id="IPR056594">
    <property type="entry name" value="AT5G49610-like_b-prop"/>
</dbReference>
<proteinExistence type="predicted"/>
<feature type="domain" description="F-box protein AT5G49610-like beta-propeller" evidence="1">
    <location>
        <begin position="95"/>
        <end position="286"/>
    </location>
</feature>
<protein>
    <recommendedName>
        <fullName evidence="1">F-box protein AT5G49610-like beta-propeller domain-containing protein</fullName>
    </recommendedName>
</protein>
<dbReference type="AlphaFoldDB" id="A0A4U6VQY9"/>
<dbReference type="PANTHER" id="PTHR33207">
    <property type="entry name" value="F-BOX DOMAIN CONTAINING PROTEIN-RELATED"/>
    <property type="match status" value="1"/>
</dbReference>
<dbReference type="Gramene" id="TKW32241">
    <property type="protein sequence ID" value="TKW32241"/>
    <property type="gene ID" value="SEVIR_2G162200v2"/>
</dbReference>
<sequence>MATHRAAAVAVCRRLLSSSSSAHSRLLGHFHHPGMTKDAAGIMYPTRTEPGIRFEPLAASFPRLSLEFLPVDVPFGFTLADSYRGLLLLRQPTLDGAPNFLVCDPVSRRHSLLPPLPATATTDGGTFFAPAILSRAAGRRFEFDAVCATVDAERPRAWVASFRDNGCSWRALSSCGEVKIEFDPFWLEQRCVHAAGSIYWHICGCQYALALDAATKAFSLMRVPDFIWEDLGHPKYRVGETPDGRLCVATVEHKVLRLCVRALRGTGSHDGWVLEREMCLRNVLNAVPGLPEHPLRKSHFSYWISDIDPGRTGRVFIRTMGCGRFSCHMDTGKLDSLLTDDGLEYGDPILAYFAAPNGGSD</sequence>
<gene>
    <name evidence="2" type="ORF">SEVIR_2G162200v2</name>
</gene>
<reference evidence="2" key="1">
    <citation type="submission" date="2019-03" db="EMBL/GenBank/DDBJ databases">
        <title>WGS assembly of Setaria viridis.</title>
        <authorList>
            <person name="Huang P."/>
            <person name="Jenkins J."/>
            <person name="Grimwood J."/>
            <person name="Barry K."/>
            <person name="Healey A."/>
            <person name="Mamidi S."/>
            <person name="Sreedasyam A."/>
            <person name="Shu S."/>
            <person name="Feldman M."/>
            <person name="Wu J."/>
            <person name="Yu Y."/>
            <person name="Chen C."/>
            <person name="Johnson J."/>
            <person name="Rokhsar D."/>
            <person name="Baxter I."/>
            <person name="Schmutz J."/>
            <person name="Brutnell T."/>
            <person name="Kellogg E."/>
        </authorList>
    </citation>
    <scope>NUCLEOTIDE SEQUENCE [LARGE SCALE GENOMIC DNA]</scope>
</reference>
<evidence type="ECO:0000313" key="2">
    <source>
        <dbReference type="EMBL" id="TKW32241.1"/>
    </source>
</evidence>
<dbReference type="EMBL" id="CM016553">
    <property type="protein sequence ID" value="TKW32241.1"/>
    <property type="molecule type" value="Genomic_DNA"/>
</dbReference>
<dbReference type="Pfam" id="PF23635">
    <property type="entry name" value="Beta-prop_AT5G49610-like"/>
    <property type="match status" value="1"/>
</dbReference>
<dbReference type="OMA" id="RDGECRW"/>
<evidence type="ECO:0000259" key="1">
    <source>
        <dbReference type="Pfam" id="PF23635"/>
    </source>
</evidence>
<name>A0A4U6VQY9_SETVI</name>
<keyword evidence="3" id="KW-1185">Reference proteome</keyword>
<organism evidence="2 3">
    <name type="scientific">Setaria viridis</name>
    <name type="common">Green bristlegrass</name>
    <name type="synonym">Setaria italica subsp. viridis</name>
    <dbReference type="NCBI Taxonomy" id="4556"/>
    <lineage>
        <taxon>Eukaryota</taxon>
        <taxon>Viridiplantae</taxon>
        <taxon>Streptophyta</taxon>
        <taxon>Embryophyta</taxon>
        <taxon>Tracheophyta</taxon>
        <taxon>Spermatophyta</taxon>
        <taxon>Magnoliopsida</taxon>
        <taxon>Liliopsida</taxon>
        <taxon>Poales</taxon>
        <taxon>Poaceae</taxon>
        <taxon>PACMAD clade</taxon>
        <taxon>Panicoideae</taxon>
        <taxon>Panicodae</taxon>
        <taxon>Paniceae</taxon>
        <taxon>Cenchrinae</taxon>
        <taxon>Setaria</taxon>
    </lineage>
</organism>